<evidence type="ECO:0000313" key="1">
    <source>
        <dbReference type="EMBL" id="PPQ93039.1"/>
    </source>
</evidence>
<keyword evidence="2" id="KW-1185">Reference proteome</keyword>
<reference evidence="1 2" key="1">
    <citation type="journal article" date="2018" name="Evol. Lett.">
        <title>Horizontal gene cluster transfer increased hallucinogenic mushroom diversity.</title>
        <authorList>
            <person name="Reynolds H.T."/>
            <person name="Vijayakumar V."/>
            <person name="Gluck-Thaler E."/>
            <person name="Korotkin H.B."/>
            <person name="Matheny P.B."/>
            <person name="Slot J.C."/>
        </authorList>
    </citation>
    <scope>NUCLEOTIDE SEQUENCE [LARGE SCALE GENOMIC DNA]</scope>
    <source>
        <strain evidence="1 2">2631</strain>
    </source>
</reference>
<dbReference type="EMBL" id="NHYD01000864">
    <property type="protein sequence ID" value="PPQ93039.1"/>
    <property type="molecule type" value="Genomic_DNA"/>
</dbReference>
<dbReference type="InParanoid" id="A0A409XQG4"/>
<gene>
    <name evidence="1" type="ORF">CVT25_006904</name>
</gene>
<accession>A0A409XQG4</accession>
<organism evidence="1 2">
    <name type="scientific">Psilocybe cyanescens</name>
    <dbReference type="NCBI Taxonomy" id="93625"/>
    <lineage>
        <taxon>Eukaryota</taxon>
        <taxon>Fungi</taxon>
        <taxon>Dikarya</taxon>
        <taxon>Basidiomycota</taxon>
        <taxon>Agaricomycotina</taxon>
        <taxon>Agaricomycetes</taxon>
        <taxon>Agaricomycetidae</taxon>
        <taxon>Agaricales</taxon>
        <taxon>Agaricineae</taxon>
        <taxon>Strophariaceae</taxon>
        <taxon>Psilocybe</taxon>
    </lineage>
</organism>
<dbReference type="Proteomes" id="UP000283269">
    <property type="component" value="Unassembled WGS sequence"/>
</dbReference>
<comment type="caution">
    <text evidence="1">The sequence shown here is derived from an EMBL/GenBank/DDBJ whole genome shotgun (WGS) entry which is preliminary data.</text>
</comment>
<dbReference type="AlphaFoldDB" id="A0A409XQG4"/>
<protein>
    <submittedName>
        <fullName evidence="1">Uncharacterized protein</fullName>
    </submittedName>
</protein>
<name>A0A409XQG4_PSICY</name>
<sequence length="94" mass="10186">MQLPPNVHDVLVLTSWSSIAPLQAAAKAIRRRTPLRHLRLVESPALTPLAAQIAERIMVPMSALACSGVTGSTSFGTSRNIVRYEQIPSRTVNP</sequence>
<proteinExistence type="predicted"/>
<evidence type="ECO:0000313" key="2">
    <source>
        <dbReference type="Proteomes" id="UP000283269"/>
    </source>
</evidence>